<dbReference type="RefSeq" id="WP_262429504.1">
    <property type="nucleotide sequence ID" value="NZ_JACRTG010000018.1"/>
</dbReference>
<organism evidence="2 3">
    <name type="scientific">Paratissierella segnis</name>
    <dbReference type="NCBI Taxonomy" id="2763679"/>
    <lineage>
        <taxon>Bacteria</taxon>
        <taxon>Bacillati</taxon>
        <taxon>Bacillota</taxon>
        <taxon>Tissierellia</taxon>
        <taxon>Tissierellales</taxon>
        <taxon>Tissierellaceae</taxon>
        <taxon>Paratissierella</taxon>
    </lineage>
</organism>
<feature type="transmembrane region" description="Helical" evidence="1">
    <location>
        <begin position="12"/>
        <end position="29"/>
    </location>
</feature>
<protein>
    <submittedName>
        <fullName evidence="2">Uncharacterized protein</fullName>
    </submittedName>
</protein>
<keyword evidence="1" id="KW-1133">Transmembrane helix</keyword>
<evidence type="ECO:0000313" key="2">
    <source>
        <dbReference type="EMBL" id="MBC8588052.1"/>
    </source>
</evidence>
<comment type="caution">
    <text evidence="2">The sequence shown here is derived from an EMBL/GenBank/DDBJ whole genome shotgun (WGS) entry which is preliminary data.</text>
</comment>
<sequence>MHPVTLGLIKSSWLWLPPLLFLYVITYLSERGQAKCKKSSCYKCNRRYLGCRDRCKAYKDYRETLSKCKSTKDYDYLDYLDGTIYRMNGYVHRRGQI</sequence>
<reference evidence="2" key="1">
    <citation type="submission" date="2020-08" db="EMBL/GenBank/DDBJ databases">
        <title>Genome public.</title>
        <authorList>
            <person name="Liu C."/>
            <person name="Sun Q."/>
        </authorList>
    </citation>
    <scope>NUCLEOTIDE SEQUENCE</scope>
    <source>
        <strain evidence="2">BX21</strain>
    </source>
</reference>
<keyword evidence="3" id="KW-1185">Reference proteome</keyword>
<dbReference type="AlphaFoldDB" id="A0A926EWY2"/>
<accession>A0A926EWY2</accession>
<keyword evidence="1" id="KW-0812">Transmembrane</keyword>
<evidence type="ECO:0000256" key="1">
    <source>
        <dbReference type="SAM" id="Phobius"/>
    </source>
</evidence>
<dbReference type="EMBL" id="JACRTG010000018">
    <property type="protein sequence ID" value="MBC8588052.1"/>
    <property type="molecule type" value="Genomic_DNA"/>
</dbReference>
<dbReference type="Proteomes" id="UP000601171">
    <property type="component" value="Unassembled WGS sequence"/>
</dbReference>
<keyword evidence="1" id="KW-0472">Membrane</keyword>
<evidence type="ECO:0000313" key="3">
    <source>
        <dbReference type="Proteomes" id="UP000601171"/>
    </source>
</evidence>
<gene>
    <name evidence="2" type="ORF">H8707_07360</name>
</gene>
<proteinExistence type="predicted"/>
<name>A0A926EWY2_9FIRM</name>